<sequence length="423" mass="46948">MAQEMATVSGEELPGESPHYIRDATAMGDARQVVTTADIFASNGMLLVAKGARVDSRQFERLTCHRLAAPIDGMLTAEHAVDPHELALEADRVIERDEVYRRILSRTGDPGRLKYSLNNLKLPAPAQFRLTVMREQRPEIYQHGLRAAMIAFAIAHRRNLAEDECNGALLAALFHDVGEMHTDPGLLNPEHAITTDERRFVHVHPITGYVLLRNMEGFTAPTAQAILQHHERLDGSGYPYGLAGDKISRLGRLVAIADVAQAVIKRFPLPRVDILFRINQRRFDSTLTDTLRDLLHVGPADFRAPPNEEAAAAQANHLAALLQAWQHLRKPLAAPVEGALTFLAERMANLRSLVLQAGFDPDNMSALLEVAQEDTTMQVELCGLLDEMDWLMADIAHEIERRSHELAGLSQGVLKDLLGQLRQ</sequence>
<comment type="caution">
    <text evidence="2">The sequence shown here is derived from an EMBL/GenBank/DDBJ whole genome shotgun (WGS) entry which is preliminary data.</text>
</comment>
<organism evidence="2 3">
    <name type="scientific">Rugamonas brunnea</name>
    <dbReference type="NCBI Taxonomy" id="2758569"/>
    <lineage>
        <taxon>Bacteria</taxon>
        <taxon>Pseudomonadati</taxon>
        <taxon>Pseudomonadota</taxon>
        <taxon>Betaproteobacteria</taxon>
        <taxon>Burkholderiales</taxon>
        <taxon>Oxalobacteraceae</taxon>
        <taxon>Telluria group</taxon>
        <taxon>Rugamonas</taxon>
    </lineage>
</organism>
<gene>
    <name evidence="2" type="ORF">H3H37_01280</name>
</gene>
<accession>A0A7W2I9Z4</accession>
<protein>
    <submittedName>
        <fullName evidence="2">HD domain-containing protein</fullName>
    </submittedName>
</protein>
<evidence type="ECO:0000259" key="1">
    <source>
        <dbReference type="PROSITE" id="PS51832"/>
    </source>
</evidence>
<dbReference type="SUPFAM" id="SSF109604">
    <property type="entry name" value="HD-domain/PDEase-like"/>
    <property type="match status" value="1"/>
</dbReference>
<dbReference type="SMART" id="SM00471">
    <property type="entry name" value="HDc"/>
    <property type="match status" value="1"/>
</dbReference>
<dbReference type="AlphaFoldDB" id="A0A7W2I9Z4"/>
<reference evidence="2 3" key="1">
    <citation type="submission" date="2020-07" db="EMBL/GenBank/DDBJ databases">
        <title>Novel species isolated from subtropical streams in China.</title>
        <authorList>
            <person name="Lu H."/>
        </authorList>
    </citation>
    <scope>NUCLEOTIDE SEQUENCE [LARGE SCALE GENOMIC DNA]</scope>
    <source>
        <strain evidence="2 3">LX20W</strain>
    </source>
</reference>
<proteinExistence type="predicted"/>
<feature type="domain" description="HD-GYP" evidence="1">
    <location>
        <begin position="118"/>
        <end position="314"/>
    </location>
</feature>
<keyword evidence="3" id="KW-1185">Reference proteome</keyword>
<dbReference type="Proteomes" id="UP000534388">
    <property type="component" value="Unassembled WGS sequence"/>
</dbReference>
<dbReference type="PANTHER" id="PTHR43155:SF2">
    <property type="entry name" value="CYCLIC DI-GMP PHOSPHODIESTERASE PA4108"/>
    <property type="match status" value="1"/>
</dbReference>
<dbReference type="RefSeq" id="WP_182159260.1">
    <property type="nucleotide sequence ID" value="NZ_JACEZT010000001.1"/>
</dbReference>
<dbReference type="Pfam" id="PF13487">
    <property type="entry name" value="HD_5"/>
    <property type="match status" value="1"/>
</dbReference>
<dbReference type="PROSITE" id="PS51832">
    <property type="entry name" value="HD_GYP"/>
    <property type="match status" value="1"/>
</dbReference>
<dbReference type="Gene3D" id="1.10.3210.10">
    <property type="entry name" value="Hypothetical protein af1432"/>
    <property type="match status" value="1"/>
</dbReference>
<evidence type="ECO:0000313" key="2">
    <source>
        <dbReference type="EMBL" id="MBA5635684.1"/>
    </source>
</evidence>
<dbReference type="InterPro" id="IPR037522">
    <property type="entry name" value="HD_GYP_dom"/>
</dbReference>
<dbReference type="InterPro" id="IPR003607">
    <property type="entry name" value="HD/PDEase_dom"/>
</dbReference>
<evidence type="ECO:0000313" key="3">
    <source>
        <dbReference type="Proteomes" id="UP000534388"/>
    </source>
</evidence>
<name>A0A7W2I9Z4_9BURK</name>
<dbReference type="CDD" id="cd00077">
    <property type="entry name" value="HDc"/>
    <property type="match status" value="1"/>
</dbReference>
<dbReference type="GO" id="GO:0008081">
    <property type="term" value="F:phosphoric diester hydrolase activity"/>
    <property type="evidence" value="ECO:0007669"/>
    <property type="project" value="UniProtKB-ARBA"/>
</dbReference>
<dbReference type="EMBL" id="JACEZT010000001">
    <property type="protein sequence ID" value="MBA5635684.1"/>
    <property type="molecule type" value="Genomic_DNA"/>
</dbReference>
<dbReference type="PANTHER" id="PTHR43155">
    <property type="entry name" value="CYCLIC DI-GMP PHOSPHODIESTERASE PA4108-RELATED"/>
    <property type="match status" value="1"/>
</dbReference>